<comment type="caution">
    <text evidence="2">The sequence shown here is derived from an EMBL/GenBank/DDBJ whole genome shotgun (WGS) entry which is preliminary data.</text>
</comment>
<reference evidence="2 3" key="1">
    <citation type="journal article" date="2019" name="Nat. Ecol. Evol.">
        <title>Megaphylogeny resolves global patterns of mushroom evolution.</title>
        <authorList>
            <person name="Varga T."/>
            <person name="Krizsan K."/>
            <person name="Foldi C."/>
            <person name="Dima B."/>
            <person name="Sanchez-Garcia M."/>
            <person name="Sanchez-Ramirez S."/>
            <person name="Szollosi G.J."/>
            <person name="Szarkandi J.G."/>
            <person name="Papp V."/>
            <person name="Albert L."/>
            <person name="Andreopoulos W."/>
            <person name="Angelini C."/>
            <person name="Antonin V."/>
            <person name="Barry K.W."/>
            <person name="Bougher N.L."/>
            <person name="Buchanan P."/>
            <person name="Buyck B."/>
            <person name="Bense V."/>
            <person name="Catcheside P."/>
            <person name="Chovatia M."/>
            <person name="Cooper J."/>
            <person name="Damon W."/>
            <person name="Desjardin D."/>
            <person name="Finy P."/>
            <person name="Geml J."/>
            <person name="Haridas S."/>
            <person name="Hughes K."/>
            <person name="Justo A."/>
            <person name="Karasinski D."/>
            <person name="Kautmanova I."/>
            <person name="Kiss B."/>
            <person name="Kocsube S."/>
            <person name="Kotiranta H."/>
            <person name="LaButti K.M."/>
            <person name="Lechner B.E."/>
            <person name="Liimatainen K."/>
            <person name="Lipzen A."/>
            <person name="Lukacs Z."/>
            <person name="Mihaltcheva S."/>
            <person name="Morgado L.N."/>
            <person name="Niskanen T."/>
            <person name="Noordeloos M.E."/>
            <person name="Ohm R.A."/>
            <person name="Ortiz-Santana B."/>
            <person name="Ovrebo C."/>
            <person name="Racz N."/>
            <person name="Riley R."/>
            <person name="Savchenko A."/>
            <person name="Shiryaev A."/>
            <person name="Soop K."/>
            <person name="Spirin V."/>
            <person name="Szebenyi C."/>
            <person name="Tomsovsky M."/>
            <person name="Tulloss R.E."/>
            <person name="Uehling J."/>
            <person name="Grigoriev I.V."/>
            <person name="Vagvolgyi C."/>
            <person name="Papp T."/>
            <person name="Martin F.M."/>
            <person name="Miettinen O."/>
            <person name="Hibbett D.S."/>
            <person name="Nagy L.G."/>
        </authorList>
    </citation>
    <scope>NUCLEOTIDE SEQUENCE [LARGE SCALE GENOMIC DNA]</scope>
    <source>
        <strain evidence="2 3">FP101781</strain>
    </source>
</reference>
<protein>
    <submittedName>
        <fullName evidence="2">Uncharacterized protein</fullName>
    </submittedName>
</protein>
<name>A0A4Y7SK99_COPMI</name>
<feature type="compositionally biased region" description="Polar residues" evidence="1">
    <location>
        <begin position="44"/>
        <end position="60"/>
    </location>
</feature>
<feature type="compositionally biased region" description="Polar residues" evidence="1">
    <location>
        <begin position="20"/>
        <end position="32"/>
    </location>
</feature>
<dbReference type="Proteomes" id="UP000298030">
    <property type="component" value="Unassembled WGS sequence"/>
</dbReference>
<evidence type="ECO:0000256" key="1">
    <source>
        <dbReference type="SAM" id="MobiDB-lite"/>
    </source>
</evidence>
<dbReference type="EMBL" id="QPFP01000105">
    <property type="protein sequence ID" value="TEB21659.1"/>
    <property type="molecule type" value="Genomic_DNA"/>
</dbReference>
<evidence type="ECO:0000313" key="2">
    <source>
        <dbReference type="EMBL" id="TEB21659.1"/>
    </source>
</evidence>
<organism evidence="2 3">
    <name type="scientific">Coprinellus micaceus</name>
    <name type="common">Glistening ink-cap mushroom</name>
    <name type="synonym">Coprinus micaceus</name>
    <dbReference type="NCBI Taxonomy" id="71717"/>
    <lineage>
        <taxon>Eukaryota</taxon>
        <taxon>Fungi</taxon>
        <taxon>Dikarya</taxon>
        <taxon>Basidiomycota</taxon>
        <taxon>Agaricomycotina</taxon>
        <taxon>Agaricomycetes</taxon>
        <taxon>Agaricomycetidae</taxon>
        <taxon>Agaricales</taxon>
        <taxon>Agaricineae</taxon>
        <taxon>Psathyrellaceae</taxon>
        <taxon>Coprinellus</taxon>
    </lineage>
</organism>
<keyword evidence="3" id="KW-1185">Reference proteome</keyword>
<proteinExistence type="predicted"/>
<accession>A0A4Y7SK99</accession>
<sequence length="60" mass="6549">MPDIDVRRAKPPRVTATELACQSAQNSVSQQRAGMRGWYGPFSSPDSVPCQSVSATPHQY</sequence>
<gene>
    <name evidence="2" type="ORF">FA13DRAFT_1741708</name>
</gene>
<dbReference type="AlphaFoldDB" id="A0A4Y7SK99"/>
<feature type="region of interest" description="Disordered" evidence="1">
    <location>
        <begin position="1"/>
        <end position="60"/>
    </location>
</feature>
<evidence type="ECO:0000313" key="3">
    <source>
        <dbReference type="Proteomes" id="UP000298030"/>
    </source>
</evidence>